<evidence type="ECO:0000313" key="3">
    <source>
        <dbReference type="Proteomes" id="UP000708208"/>
    </source>
</evidence>
<organism evidence="2 3">
    <name type="scientific">Allacma fusca</name>
    <dbReference type="NCBI Taxonomy" id="39272"/>
    <lineage>
        <taxon>Eukaryota</taxon>
        <taxon>Metazoa</taxon>
        <taxon>Ecdysozoa</taxon>
        <taxon>Arthropoda</taxon>
        <taxon>Hexapoda</taxon>
        <taxon>Collembola</taxon>
        <taxon>Symphypleona</taxon>
        <taxon>Sminthuridae</taxon>
        <taxon>Allacma</taxon>
    </lineage>
</organism>
<name>A0A8J2LL33_9HEXA</name>
<keyword evidence="3" id="KW-1185">Reference proteome</keyword>
<dbReference type="Proteomes" id="UP000708208">
    <property type="component" value="Unassembled WGS sequence"/>
</dbReference>
<dbReference type="EMBL" id="CAJVCH010570548">
    <property type="protein sequence ID" value="CAG7835164.1"/>
    <property type="molecule type" value="Genomic_DNA"/>
</dbReference>
<reference evidence="2" key="1">
    <citation type="submission" date="2021-06" db="EMBL/GenBank/DDBJ databases">
        <authorList>
            <person name="Hodson N. C."/>
            <person name="Mongue J. A."/>
            <person name="Jaron S. K."/>
        </authorList>
    </citation>
    <scope>NUCLEOTIDE SEQUENCE</scope>
</reference>
<dbReference type="OrthoDB" id="10255247at2759"/>
<accession>A0A8J2LL33</accession>
<evidence type="ECO:0000313" key="2">
    <source>
        <dbReference type="EMBL" id="CAG7835164.1"/>
    </source>
</evidence>
<gene>
    <name evidence="2" type="ORF">AFUS01_LOCUS44572</name>
</gene>
<evidence type="ECO:0000256" key="1">
    <source>
        <dbReference type="SAM" id="Coils"/>
    </source>
</evidence>
<protein>
    <submittedName>
        <fullName evidence="2">Uncharacterized protein</fullName>
    </submittedName>
</protein>
<keyword evidence="1" id="KW-0175">Coiled coil</keyword>
<feature type="coiled-coil region" evidence="1">
    <location>
        <begin position="56"/>
        <end position="83"/>
    </location>
</feature>
<sequence length="117" mass="13836">MPNKKSQKKRSGSTVESILDSEANQAIFNEIAFLKKRIHLVEGERKANYESNEEILRNNEIRLQDLRKVNSELQKRHKEMLKTYNNFFLIVSNRLGSQRDAYAFREEPAKVENRPDR</sequence>
<dbReference type="AlphaFoldDB" id="A0A8J2LL33"/>
<proteinExistence type="predicted"/>
<comment type="caution">
    <text evidence="2">The sequence shown here is derived from an EMBL/GenBank/DDBJ whole genome shotgun (WGS) entry which is preliminary data.</text>
</comment>